<dbReference type="SUPFAM" id="SSF49265">
    <property type="entry name" value="Fibronectin type III"/>
    <property type="match status" value="1"/>
</dbReference>
<feature type="signal peptide" evidence="3">
    <location>
        <begin position="1"/>
        <end position="20"/>
    </location>
</feature>
<dbReference type="Gene3D" id="2.60.40.10">
    <property type="entry name" value="Immunoglobulins"/>
    <property type="match status" value="2"/>
</dbReference>
<evidence type="ECO:0000313" key="4">
    <source>
        <dbReference type="Ensembl" id="ENSGWIP00000047395.1"/>
    </source>
</evidence>
<dbReference type="GO" id="GO:0004896">
    <property type="term" value="F:cytokine receptor activity"/>
    <property type="evidence" value="ECO:0007669"/>
    <property type="project" value="TreeGrafter"/>
</dbReference>
<gene>
    <name evidence="4" type="primary">ifngr1l</name>
</gene>
<dbReference type="AlphaFoldDB" id="A0A8C5HNL2"/>
<dbReference type="InterPro" id="IPR036116">
    <property type="entry name" value="FN3_sf"/>
</dbReference>
<reference evidence="4" key="1">
    <citation type="submission" date="2020-06" db="EMBL/GenBank/DDBJ databases">
        <authorList>
            <consortium name="Wellcome Sanger Institute Data Sharing"/>
        </authorList>
    </citation>
    <scope>NUCLEOTIDE SEQUENCE [LARGE SCALE GENOMIC DNA]</scope>
</reference>
<evidence type="ECO:0000256" key="1">
    <source>
        <dbReference type="SAM" id="MobiDB-lite"/>
    </source>
</evidence>
<dbReference type="RefSeq" id="XP_028325280.1">
    <property type="nucleotide sequence ID" value="XM_028469479.1"/>
</dbReference>
<dbReference type="InterPro" id="IPR013783">
    <property type="entry name" value="Ig-like_fold"/>
</dbReference>
<evidence type="ECO:0000256" key="3">
    <source>
        <dbReference type="SAM" id="SignalP"/>
    </source>
</evidence>
<dbReference type="PANTHER" id="PTHR20859">
    <property type="entry name" value="INTERFERON/INTERLEUKIN RECEPTOR"/>
    <property type="match status" value="1"/>
</dbReference>
<dbReference type="CTD" id="794493"/>
<feature type="region of interest" description="Disordered" evidence="1">
    <location>
        <begin position="378"/>
        <end position="400"/>
    </location>
</feature>
<organism evidence="4 5">
    <name type="scientific">Gouania willdenowi</name>
    <name type="common">Blunt-snouted clingfish</name>
    <name type="synonym">Lepadogaster willdenowi</name>
    <dbReference type="NCBI Taxonomy" id="441366"/>
    <lineage>
        <taxon>Eukaryota</taxon>
        <taxon>Metazoa</taxon>
        <taxon>Chordata</taxon>
        <taxon>Craniata</taxon>
        <taxon>Vertebrata</taxon>
        <taxon>Euteleostomi</taxon>
        <taxon>Actinopterygii</taxon>
        <taxon>Neopterygii</taxon>
        <taxon>Teleostei</taxon>
        <taxon>Neoteleostei</taxon>
        <taxon>Acanthomorphata</taxon>
        <taxon>Ovalentaria</taxon>
        <taxon>Blenniimorphae</taxon>
        <taxon>Blenniiformes</taxon>
        <taxon>Gobiesocoidei</taxon>
        <taxon>Gobiesocidae</taxon>
        <taxon>Gobiesocinae</taxon>
        <taxon>Gouania</taxon>
    </lineage>
</organism>
<reference evidence="4" key="2">
    <citation type="submission" date="2025-08" db="UniProtKB">
        <authorList>
            <consortium name="Ensembl"/>
        </authorList>
    </citation>
    <scope>IDENTIFICATION</scope>
</reference>
<keyword evidence="2" id="KW-0472">Membrane</keyword>
<dbReference type="Proteomes" id="UP000694680">
    <property type="component" value="Chromosome 15"/>
</dbReference>
<keyword evidence="2" id="KW-0812">Transmembrane</keyword>
<dbReference type="OrthoDB" id="8758322at2759"/>
<sequence>MVRYFLPVFLLLVGMVIVTGRVDPPSEVIMDCKNLSNILKWVYNEDKKDLLFRIDIRALYSEDAEGFRNLSWVNATAREADVSFLSDTIEQYRITVKAVMGTNESDPSPARGLTFSYNKVAPVDYTCFFDLPSVNVTEQPHDKIQWRFKHPWLLYHQKLGKKRRMHNTQTKLPPFNYKVVLVNQMPHEFDCNEAVCVEEIPVDPAHEKHCVHIEGNLKQMVVKGNGEYCSQRLIPPDYTYIYMLVALLVITAVAGVIIMVFYKKTRPSTQTQSPNSMNFSRPLDQRIVEPENEDINILDHEAASPTPLLTRAEDRVAVDHVVAPPDPEDFRLPIRPLLNDPDSLVNVQVDQVNEENSAYRQGSVLDEDGYMPRPAVEDLPDEEGYRGAADLEHCSASGRT</sequence>
<name>A0A8C5HNL2_GOUWI</name>
<dbReference type="Ensembl" id="ENSGWIT00000051282.1">
    <property type="protein sequence ID" value="ENSGWIP00000047395.1"/>
    <property type="gene ID" value="ENSGWIG00000023318.1"/>
</dbReference>
<proteinExistence type="predicted"/>
<reference evidence="4" key="3">
    <citation type="submission" date="2025-09" db="UniProtKB">
        <authorList>
            <consortium name="Ensembl"/>
        </authorList>
    </citation>
    <scope>IDENTIFICATION</scope>
</reference>
<feature type="transmembrane region" description="Helical" evidence="2">
    <location>
        <begin position="240"/>
        <end position="262"/>
    </location>
</feature>
<feature type="chain" id="PRO_5034376602" evidence="3">
    <location>
        <begin position="21"/>
        <end position="400"/>
    </location>
</feature>
<dbReference type="GO" id="GO:0005886">
    <property type="term" value="C:plasma membrane"/>
    <property type="evidence" value="ECO:0007669"/>
    <property type="project" value="TreeGrafter"/>
</dbReference>
<keyword evidence="5" id="KW-1185">Reference proteome</keyword>
<protein>
    <submittedName>
        <fullName evidence="4">Uncharacterized LOC114477260</fullName>
    </submittedName>
</protein>
<dbReference type="PANTHER" id="PTHR20859:SF87">
    <property type="entry name" value="CYTOKINE RECEPTOR FAMILY MEMBER B13-RELATED"/>
    <property type="match status" value="1"/>
</dbReference>
<keyword evidence="2" id="KW-1133">Transmembrane helix</keyword>
<dbReference type="InterPro" id="IPR050650">
    <property type="entry name" value="Type-II_Cytokine-TF_Rcpt"/>
</dbReference>
<evidence type="ECO:0000313" key="5">
    <source>
        <dbReference type="Proteomes" id="UP000694680"/>
    </source>
</evidence>
<feature type="compositionally biased region" description="Basic and acidic residues" evidence="1">
    <location>
        <begin position="383"/>
        <end position="393"/>
    </location>
</feature>
<accession>A0A8C5HNL2</accession>
<dbReference type="RefSeq" id="XP_028325281.1">
    <property type="nucleotide sequence ID" value="XM_028469480.1"/>
</dbReference>
<dbReference type="GeneID" id="114477260"/>
<evidence type="ECO:0000256" key="2">
    <source>
        <dbReference type="SAM" id="Phobius"/>
    </source>
</evidence>
<keyword evidence="3" id="KW-0732">Signal</keyword>